<dbReference type="PANTHER" id="PTHR13317">
    <property type="entry name" value="TRANSMEMBRANE ANTERIOR POSTERIOR TRANSFORMATION PROTEIN 1 HOMOLOG"/>
    <property type="match status" value="1"/>
</dbReference>
<dbReference type="OMA" id="TCCVLMY"/>
<feature type="region of interest" description="Disordered" evidence="6">
    <location>
        <begin position="147"/>
        <end position="277"/>
    </location>
</feature>
<dbReference type="eggNOG" id="KOG2490">
    <property type="taxonomic scope" value="Eukaryota"/>
</dbReference>
<gene>
    <name evidence="8" type="ORF">W97_07247</name>
</gene>
<feature type="region of interest" description="Disordered" evidence="6">
    <location>
        <begin position="429"/>
        <end position="472"/>
    </location>
</feature>
<keyword evidence="9" id="KW-1185">Reference proteome</keyword>
<feature type="compositionally biased region" description="Basic and acidic residues" evidence="6">
    <location>
        <begin position="1"/>
        <end position="13"/>
    </location>
</feature>
<dbReference type="EMBL" id="JH767593">
    <property type="protein sequence ID" value="EON68099.1"/>
    <property type="molecule type" value="Genomic_DNA"/>
</dbReference>
<dbReference type="GeneID" id="19904558"/>
<evidence type="ECO:0000256" key="7">
    <source>
        <dbReference type="SAM" id="Phobius"/>
    </source>
</evidence>
<feature type="compositionally biased region" description="Basic residues" evidence="6">
    <location>
        <begin position="448"/>
        <end position="465"/>
    </location>
</feature>
<proteinExistence type="inferred from homology"/>
<dbReference type="Pfam" id="PF05346">
    <property type="entry name" value="DUF747"/>
    <property type="match status" value="1"/>
</dbReference>
<evidence type="ECO:0000256" key="3">
    <source>
        <dbReference type="ARBA" id="ARBA00022692"/>
    </source>
</evidence>
<dbReference type="HOGENOM" id="CLU_003655_0_0_1"/>
<evidence type="ECO:0000256" key="5">
    <source>
        <dbReference type="ARBA" id="ARBA00023136"/>
    </source>
</evidence>
<evidence type="ECO:0000256" key="4">
    <source>
        <dbReference type="ARBA" id="ARBA00022989"/>
    </source>
</evidence>
<evidence type="ECO:0000313" key="9">
    <source>
        <dbReference type="Proteomes" id="UP000016924"/>
    </source>
</evidence>
<keyword evidence="3 7" id="KW-0812">Transmembrane</keyword>
<keyword evidence="5 7" id="KW-0472">Membrane</keyword>
<dbReference type="InterPro" id="IPR008010">
    <property type="entry name" value="Tatp1"/>
</dbReference>
<dbReference type="GO" id="GO:0005789">
    <property type="term" value="C:endoplasmic reticulum membrane"/>
    <property type="evidence" value="ECO:0007669"/>
    <property type="project" value="TreeGrafter"/>
</dbReference>
<dbReference type="AlphaFoldDB" id="R7Z261"/>
<comment type="similarity">
    <text evidence="2">Belongs to the TAPT1 family.</text>
</comment>
<accession>R7Z261</accession>
<sequence>MSGLREPDTHGRNGDILADISSNGQIPTPAPSETGHASEEEVGDPIPSLIIQHNEKAVMANGHSKHPDCDYFTLDGTTESNPLRDGGTPGQESRKRSIGKLASPATGQADREKVLKLSPAQIQELTRSPSSLPVRTASPLPEVVTPLVESSPFEEGGPKLQNGVSEAQGSAVQNSIDLDGVGTKAEPPRLRLYEEINGGTQKEQRHSRPSFSSRTVSTPVIRRKQSSRTVSLGQDQSGQQRAGRPPPLNLDENKTNGTSGAKAVSSQDPLPSPAPANLPLPPLSLPTYLQLELSSEKPSPLYIHRSPSYDFPYESSKVKFERLLNFLWLAPQLEQVLWFGALACLDAWLYTFTILPLRFFRALWVLIRWVAQSAVREAKDLASFVYNGLGRLWRRKRQQSDFLVPGTPAVDGLSSRRTSFITARPSLPTPVAQENVNSDPVSAQRPQPQRRHTKSNTYRSRRTKPKPSALLPDHKADLLNGLLVLTSCMILMRFDASRMYHGIRGQAAIKLYVIYNVLEVCDRLFSSLGQDIMECLLSRETLERDTDGRSKVIRPLWMFMLALIYNVIHATALFYQVITLNVAVNSYSNALLTLLMSNQFVEIKSTVFKKFEKENLFQLTCADVVERFQLWLMLLIIALRNIVEVGGLSILGDISGSAGAASVGSNATSAPFRSTSIIPKSFTLFPKWTGQVLGPFLLVLGSEMLVDWLKHCYVTKFNNVKPAVYSRFLDVLAKDYYSHAFADQNLTKRLGLPLLPLSCLFIRALIQTYHMFLAIHMPLPIASTATSLAMESASAATSPATTAALAHIDTVFRRALGRSSFGVGTSAGTASWWSLSAWTFDDVIAFVTMGVVFLVAYLLLLTLKLVLGMALLSFARSRYRGMKERERAVVDTAGKRVGGWGVVEVGEEKRRWIYADDPEGARALREREERVRSKEDKGGDKLGGVRRYSMVAKRIW</sequence>
<keyword evidence="4 7" id="KW-1133">Transmembrane helix</keyword>
<feature type="compositionally biased region" description="Polar residues" evidence="6">
    <location>
        <begin position="432"/>
        <end position="447"/>
    </location>
</feature>
<feature type="region of interest" description="Disordered" evidence="6">
    <location>
        <begin position="1"/>
        <end position="111"/>
    </location>
</feature>
<feature type="compositionally biased region" description="Polar residues" evidence="6">
    <location>
        <begin position="227"/>
        <end position="240"/>
    </location>
</feature>
<evidence type="ECO:0000256" key="6">
    <source>
        <dbReference type="SAM" id="MobiDB-lite"/>
    </source>
</evidence>
<evidence type="ECO:0000256" key="1">
    <source>
        <dbReference type="ARBA" id="ARBA00004141"/>
    </source>
</evidence>
<protein>
    <recommendedName>
        <fullName evidence="10">DUF747-domain-containing protein</fullName>
    </recommendedName>
</protein>
<dbReference type="STRING" id="1168221.R7Z261"/>
<dbReference type="OrthoDB" id="5376140at2759"/>
<dbReference type="Proteomes" id="UP000016924">
    <property type="component" value="Unassembled WGS sequence"/>
</dbReference>
<evidence type="ECO:0000313" key="8">
    <source>
        <dbReference type="EMBL" id="EON68099.1"/>
    </source>
</evidence>
<organism evidence="8 9">
    <name type="scientific">Coniosporium apollinis (strain CBS 100218)</name>
    <name type="common">Rock-inhabiting black yeast</name>
    <dbReference type="NCBI Taxonomy" id="1168221"/>
    <lineage>
        <taxon>Eukaryota</taxon>
        <taxon>Fungi</taxon>
        <taxon>Dikarya</taxon>
        <taxon>Ascomycota</taxon>
        <taxon>Pezizomycotina</taxon>
        <taxon>Dothideomycetes</taxon>
        <taxon>Dothideomycetes incertae sedis</taxon>
        <taxon>Coniosporium</taxon>
    </lineage>
</organism>
<feature type="transmembrane region" description="Helical" evidence="7">
    <location>
        <begin position="556"/>
        <end position="578"/>
    </location>
</feature>
<evidence type="ECO:0008006" key="10">
    <source>
        <dbReference type="Google" id="ProtNLM"/>
    </source>
</evidence>
<dbReference type="RefSeq" id="XP_007783416.1">
    <property type="nucleotide sequence ID" value="XM_007785226.1"/>
</dbReference>
<feature type="compositionally biased region" description="Polar residues" evidence="6">
    <location>
        <begin position="209"/>
        <end position="218"/>
    </location>
</feature>
<feature type="compositionally biased region" description="Polar residues" evidence="6">
    <location>
        <begin position="255"/>
        <end position="268"/>
    </location>
</feature>
<name>R7Z261_CONA1</name>
<feature type="transmembrane region" description="Helical" evidence="7">
    <location>
        <begin position="843"/>
        <end position="875"/>
    </location>
</feature>
<reference evidence="9" key="1">
    <citation type="submission" date="2012-06" db="EMBL/GenBank/DDBJ databases">
        <title>The genome sequence of Coniosporium apollinis CBS 100218.</title>
        <authorList>
            <consortium name="The Broad Institute Genome Sequencing Platform"/>
            <person name="Cuomo C."/>
            <person name="Gorbushina A."/>
            <person name="Noack S."/>
            <person name="Walker B."/>
            <person name="Young S.K."/>
            <person name="Zeng Q."/>
            <person name="Gargeya S."/>
            <person name="Fitzgerald M."/>
            <person name="Haas B."/>
            <person name="Abouelleil A."/>
            <person name="Alvarado L."/>
            <person name="Arachchi H.M."/>
            <person name="Berlin A.M."/>
            <person name="Chapman S.B."/>
            <person name="Goldberg J."/>
            <person name="Griggs A."/>
            <person name="Gujja S."/>
            <person name="Hansen M."/>
            <person name="Howarth C."/>
            <person name="Imamovic A."/>
            <person name="Larimer J."/>
            <person name="McCowan C."/>
            <person name="Montmayeur A."/>
            <person name="Murphy C."/>
            <person name="Neiman D."/>
            <person name="Pearson M."/>
            <person name="Priest M."/>
            <person name="Roberts A."/>
            <person name="Saif S."/>
            <person name="Shea T."/>
            <person name="Sisk P."/>
            <person name="Sykes S."/>
            <person name="Wortman J."/>
            <person name="Nusbaum C."/>
            <person name="Birren B."/>
        </authorList>
    </citation>
    <scope>NUCLEOTIDE SEQUENCE [LARGE SCALE GENOMIC DNA]</scope>
    <source>
        <strain evidence="9">CBS 100218</strain>
    </source>
</reference>
<evidence type="ECO:0000256" key="2">
    <source>
        <dbReference type="ARBA" id="ARBA00008803"/>
    </source>
</evidence>
<comment type="subcellular location">
    <subcellularLocation>
        <location evidence="1">Membrane</location>
        <topology evidence="1">Multi-pass membrane protein</topology>
    </subcellularLocation>
</comment>
<dbReference type="PANTHER" id="PTHR13317:SF4">
    <property type="entry name" value="TRANSMEMBRANE ANTERIOR POSTERIOR TRANSFORMATION PROTEIN 1 HOMOLOG"/>
    <property type="match status" value="1"/>
</dbReference>
<feature type="compositionally biased region" description="Polar residues" evidence="6">
    <location>
        <begin position="162"/>
        <end position="176"/>
    </location>
</feature>